<protein>
    <submittedName>
        <fullName evidence="1">Adenosylcobinamide kinase/adenosylcobinamide-phosphate guanylyltransferase</fullName>
    </submittedName>
</protein>
<keyword evidence="1" id="KW-0418">Kinase</keyword>
<keyword evidence="1" id="KW-0548">Nucleotidyltransferase</keyword>
<dbReference type="OrthoDB" id="1766664at2"/>
<dbReference type="GO" id="GO:0016779">
    <property type="term" value="F:nucleotidyltransferase activity"/>
    <property type="evidence" value="ECO:0007669"/>
    <property type="project" value="UniProtKB-KW"/>
</dbReference>
<dbReference type="GO" id="GO:0009236">
    <property type="term" value="P:cobalamin biosynthetic process"/>
    <property type="evidence" value="ECO:0007669"/>
    <property type="project" value="UniProtKB-UniPathway"/>
</dbReference>
<dbReference type="AlphaFoldDB" id="A0A1V4SXG5"/>
<dbReference type="Proteomes" id="UP000191448">
    <property type="component" value="Unassembled WGS sequence"/>
</dbReference>
<dbReference type="Gene3D" id="3.40.50.300">
    <property type="entry name" value="P-loop containing nucleotide triphosphate hydrolases"/>
    <property type="match status" value="1"/>
</dbReference>
<evidence type="ECO:0000313" key="1">
    <source>
        <dbReference type="EMBL" id="OPX48203.1"/>
    </source>
</evidence>
<dbReference type="GO" id="GO:0000166">
    <property type="term" value="F:nucleotide binding"/>
    <property type="evidence" value="ECO:0007669"/>
    <property type="project" value="InterPro"/>
</dbReference>
<proteinExistence type="predicted"/>
<organism evidence="1 2">
    <name type="scientific">Clostridium thermobutyricum DSM 4928</name>
    <dbReference type="NCBI Taxonomy" id="1121339"/>
    <lineage>
        <taxon>Bacteria</taxon>
        <taxon>Bacillati</taxon>
        <taxon>Bacillota</taxon>
        <taxon>Clostridia</taxon>
        <taxon>Eubacteriales</taxon>
        <taxon>Clostridiaceae</taxon>
        <taxon>Clostridium</taxon>
    </lineage>
</organism>
<sequence length="126" mass="14940">MILYFGGAYNGKLEYVKEKYNLTDKDIFYCNKDNIDFNKKVISGLDKFILFNVLNGNESLEYIKNNIENLRDKIIICDEISNGIVPIKKEERFWREEVGKVLRYLVSNSDEVYKIFFGIPKRLKHE</sequence>
<dbReference type="EMBL" id="LTAY01000035">
    <property type="protein sequence ID" value="OPX48203.1"/>
    <property type="molecule type" value="Genomic_DNA"/>
</dbReference>
<dbReference type="SUPFAM" id="SSF52540">
    <property type="entry name" value="P-loop containing nucleoside triphosphate hydrolases"/>
    <property type="match status" value="1"/>
</dbReference>
<evidence type="ECO:0000313" key="2">
    <source>
        <dbReference type="Proteomes" id="UP000191448"/>
    </source>
</evidence>
<dbReference type="InterPro" id="IPR027417">
    <property type="entry name" value="P-loop_NTPase"/>
</dbReference>
<name>A0A1V4SXG5_9CLOT</name>
<dbReference type="RefSeq" id="WP_080022564.1">
    <property type="nucleotide sequence ID" value="NZ_LTAY01000035.1"/>
</dbReference>
<reference evidence="1 2" key="1">
    <citation type="submission" date="2016-02" db="EMBL/GenBank/DDBJ databases">
        <title>Genome sequence of Clostridium thermobutyricum DSM 4928.</title>
        <authorList>
            <person name="Poehlein A."/>
            <person name="Daniel R."/>
        </authorList>
    </citation>
    <scope>NUCLEOTIDE SEQUENCE [LARGE SCALE GENOMIC DNA]</scope>
    <source>
        <strain evidence="1 2">DSM 4928</strain>
    </source>
</reference>
<comment type="caution">
    <text evidence="1">The sequence shown here is derived from an EMBL/GenBank/DDBJ whole genome shotgun (WGS) entry which is preliminary data.</text>
</comment>
<accession>A0A1V4SXG5</accession>
<dbReference type="Pfam" id="PF02283">
    <property type="entry name" value="CobU"/>
    <property type="match status" value="1"/>
</dbReference>
<dbReference type="GO" id="GO:0043752">
    <property type="term" value="F:adenosylcobinamide kinase activity"/>
    <property type="evidence" value="ECO:0007669"/>
    <property type="project" value="InterPro"/>
</dbReference>
<dbReference type="InterPro" id="IPR003203">
    <property type="entry name" value="CobU/CobP"/>
</dbReference>
<gene>
    <name evidence="1" type="ORF">CLTHE_13350</name>
</gene>
<dbReference type="UniPathway" id="UPA00148">
    <property type="reaction ID" value="UER00236"/>
</dbReference>
<keyword evidence="1" id="KW-0808">Transferase</keyword>